<dbReference type="InterPro" id="IPR027417">
    <property type="entry name" value="P-loop_NTPase"/>
</dbReference>
<dbReference type="Proteomes" id="UP000029556">
    <property type="component" value="Unassembled WGS sequence"/>
</dbReference>
<evidence type="ECO:0000313" key="3">
    <source>
        <dbReference type="Proteomes" id="UP000029556"/>
    </source>
</evidence>
<name>A0A096BIE6_9BACT</name>
<dbReference type="RefSeq" id="WP_036874972.1">
    <property type="nucleotide sequence ID" value="NZ_JRNN01000096.1"/>
</dbReference>
<dbReference type="AlphaFoldDB" id="A0A096BIE6"/>
<dbReference type="OrthoDB" id="1072308at2"/>
<comment type="caution">
    <text evidence="2">The sequence shown here is derived from an EMBL/GenBank/DDBJ whole genome shotgun (WGS) entry which is preliminary data.</text>
</comment>
<feature type="domain" description="Novel STAND NTPase 3" evidence="1">
    <location>
        <begin position="58"/>
        <end position="163"/>
    </location>
</feature>
<proteinExistence type="predicted"/>
<sequence>MIVNGRELDFAKVANSLKDTGYRPQPRNVQINIPDARKNLMSGLKYLCGERAKWCGEYEKIAEWLTDNKGRGLMLAGNCGVGKTLIGMRLLPILINHFCGRIVNVCTAMELNKNPDLIMSKHIIYVDDVGTEDVSNIYGNKRLVFAELVDAAEKNRKLLLFSTNLDDISFAEKYGDRTIDRLHAIVRKINIQGKSNRS</sequence>
<dbReference type="EMBL" id="JRNN01000096">
    <property type="protein sequence ID" value="KGF32924.1"/>
    <property type="molecule type" value="Genomic_DNA"/>
</dbReference>
<accession>A0A096BIE6</accession>
<organism evidence="2 3">
    <name type="scientific">Hoylesella buccalis DNF00853</name>
    <dbReference type="NCBI Taxonomy" id="1401074"/>
    <lineage>
        <taxon>Bacteria</taxon>
        <taxon>Pseudomonadati</taxon>
        <taxon>Bacteroidota</taxon>
        <taxon>Bacteroidia</taxon>
        <taxon>Bacteroidales</taxon>
        <taxon>Prevotellaceae</taxon>
        <taxon>Hoylesella</taxon>
    </lineage>
</organism>
<dbReference type="SUPFAM" id="SSF52540">
    <property type="entry name" value="P-loop containing nucleoside triphosphate hydrolases"/>
    <property type="match status" value="1"/>
</dbReference>
<protein>
    <recommendedName>
        <fullName evidence="1">Novel STAND NTPase 3 domain-containing protein</fullName>
    </recommendedName>
</protein>
<evidence type="ECO:0000259" key="1">
    <source>
        <dbReference type="Pfam" id="PF20720"/>
    </source>
</evidence>
<evidence type="ECO:0000313" key="2">
    <source>
        <dbReference type="EMBL" id="KGF32924.1"/>
    </source>
</evidence>
<reference evidence="2 3" key="1">
    <citation type="submission" date="2014-07" db="EMBL/GenBank/DDBJ databases">
        <authorList>
            <person name="McCorrison J."/>
            <person name="Sanka R."/>
            <person name="Torralba M."/>
            <person name="Gillis M."/>
            <person name="Haft D.H."/>
            <person name="Methe B."/>
            <person name="Sutton G."/>
            <person name="Nelson K.E."/>
        </authorList>
    </citation>
    <scope>NUCLEOTIDE SEQUENCE [LARGE SCALE GENOMIC DNA]</scope>
    <source>
        <strain evidence="2 3">DNF00853</strain>
    </source>
</reference>
<dbReference type="InterPro" id="IPR049050">
    <property type="entry name" value="nSTAND3"/>
</dbReference>
<dbReference type="Pfam" id="PF20720">
    <property type="entry name" value="nSTAND3"/>
    <property type="match status" value="1"/>
</dbReference>
<dbReference type="Gene3D" id="3.40.50.300">
    <property type="entry name" value="P-loop containing nucleotide triphosphate hydrolases"/>
    <property type="match status" value="1"/>
</dbReference>
<gene>
    <name evidence="2" type="ORF">HMPREF2137_12355</name>
</gene>